<dbReference type="HOGENOM" id="CLU_595480_0_0_10"/>
<organism evidence="3 4">
    <name type="scientific">Solitalea canadensis (strain ATCC 29591 / DSM 3403 / JCM 21819 / LMG 8368 / NBRC 15130 / NCIMB 12057 / USAM 9D)</name>
    <name type="common">Flexibacter canadensis</name>
    <dbReference type="NCBI Taxonomy" id="929556"/>
    <lineage>
        <taxon>Bacteria</taxon>
        <taxon>Pseudomonadati</taxon>
        <taxon>Bacteroidota</taxon>
        <taxon>Sphingobacteriia</taxon>
        <taxon>Sphingobacteriales</taxon>
        <taxon>Sphingobacteriaceae</taxon>
        <taxon>Solitalea</taxon>
    </lineage>
</organism>
<dbReference type="SUPFAM" id="SSF56601">
    <property type="entry name" value="beta-lactamase/transpeptidase-like"/>
    <property type="match status" value="1"/>
</dbReference>
<protein>
    <recommendedName>
        <fullName evidence="2">Beta-lactamase class A catalytic domain-containing protein</fullName>
    </recommendedName>
</protein>
<dbReference type="Proteomes" id="UP000007590">
    <property type="component" value="Chromosome"/>
</dbReference>
<dbReference type="Pfam" id="PF13354">
    <property type="entry name" value="Beta-lactamase2"/>
    <property type="match status" value="1"/>
</dbReference>
<evidence type="ECO:0000259" key="2">
    <source>
        <dbReference type="Pfam" id="PF13354"/>
    </source>
</evidence>
<dbReference type="STRING" id="929556.Solca_1413"/>
<keyword evidence="4" id="KW-1185">Reference proteome</keyword>
<dbReference type="KEGG" id="scn:Solca_1413"/>
<dbReference type="GO" id="GO:0008800">
    <property type="term" value="F:beta-lactamase activity"/>
    <property type="evidence" value="ECO:0007669"/>
    <property type="project" value="InterPro"/>
</dbReference>
<dbReference type="OrthoDB" id="1884322at2"/>
<dbReference type="Gene3D" id="3.40.710.10">
    <property type="entry name" value="DD-peptidase/beta-lactamase superfamily"/>
    <property type="match status" value="1"/>
</dbReference>
<evidence type="ECO:0000256" key="1">
    <source>
        <dbReference type="SAM" id="SignalP"/>
    </source>
</evidence>
<feature type="signal peptide" evidence="1">
    <location>
        <begin position="1"/>
        <end position="20"/>
    </location>
</feature>
<keyword evidence="1" id="KW-0732">Signal</keyword>
<dbReference type="RefSeq" id="WP_014679725.1">
    <property type="nucleotide sequence ID" value="NC_017770.1"/>
</dbReference>
<feature type="chain" id="PRO_5003614600" description="Beta-lactamase class A catalytic domain-containing protein" evidence="1">
    <location>
        <begin position="21"/>
        <end position="417"/>
    </location>
</feature>
<gene>
    <name evidence="3" type="ordered locus">Solca_1413</name>
</gene>
<evidence type="ECO:0000313" key="4">
    <source>
        <dbReference type="Proteomes" id="UP000007590"/>
    </source>
</evidence>
<feature type="domain" description="Beta-lactamase class A catalytic" evidence="2">
    <location>
        <begin position="72"/>
        <end position="179"/>
    </location>
</feature>
<reference evidence="3" key="1">
    <citation type="submission" date="2012-02" db="EMBL/GenBank/DDBJ databases">
        <title>The complete genome of Solitalea canadensis DSM 3403.</title>
        <authorList>
            <consortium name="US DOE Joint Genome Institute (JGI-PGF)"/>
            <person name="Lucas S."/>
            <person name="Copeland A."/>
            <person name="Lapidus A."/>
            <person name="Glavina del Rio T."/>
            <person name="Dalin E."/>
            <person name="Tice H."/>
            <person name="Bruce D."/>
            <person name="Goodwin L."/>
            <person name="Pitluck S."/>
            <person name="Peters L."/>
            <person name="Ovchinnikova G."/>
            <person name="Lu M."/>
            <person name="Kyrpides N."/>
            <person name="Mavromatis K."/>
            <person name="Ivanova N."/>
            <person name="Brettin T."/>
            <person name="Detter J.C."/>
            <person name="Han C."/>
            <person name="Larimer F."/>
            <person name="Land M."/>
            <person name="Hauser L."/>
            <person name="Markowitz V."/>
            <person name="Cheng J.-F."/>
            <person name="Hugenholtz P."/>
            <person name="Woyke T."/>
            <person name="Wu D."/>
            <person name="Spring S."/>
            <person name="Schroeder M."/>
            <person name="Kopitz M."/>
            <person name="Brambilla E."/>
            <person name="Klenk H.-P."/>
            <person name="Eisen J.A."/>
        </authorList>
    </citation>
    <scope>NUCLEOTIDE SEQUENCE</scope>
    <source>
        <strain evidence="3">DSM 3403</strain>
    </source>
</reference>
<accession>H8KVJ5</accession>
<proteinExistence type="predicted"/>
<dbReference type="GO" id="GO:0030655">
    <property type="term" value="P:beta-lactam antibiotic catabolic process"/>
    <property type="evidence" value="ECO:0007669"/>
    <property type="project" value="InterPro"/>
</dbReference>
<evidence type="ECO:0000313" key="3">
    <source>
        <dbReference type="EMBL" id="AFD06498.1"/>
    </source>
</evidence>
<name>H8KVJ5_SOLCM</name>
<dbReference type="AlphaFoldDB" id="H8KVJ5"/>
<sequence>MKKLIWLTIITLCCLNYANAQQKENLIEELLKSKPELFNIILNDSTKHEVQIVYTQIDRDKNNKPSFTTYTYNVDRNRYFFPASTVKLPLSLLSLEKINNLNIKGLTKETPLKIDSASRKQIAVSTDTSAVNSLPSIGQYIKKILLVSDNDGYNRLYEFLGQQYINETLKQKGFNDVRILTRYIVGDDTITARYTNPIQFYNEKKIVYSQPQIYNETDYFKGLKPIMRGIGYMNSKDSIIYKPFNFGLKNCYPLEEQQKLLRTLMFPETVPSSQRFNLTNDDYNFLYKYMSMLPAESKHPDYSNAKEYKPSIVKFLMFGDKTDNIPANIRIFNKIGDSYGYLIDNAYIVDFDKKVEFMLSAVVFSNADGIFNDSKYEYETICYPFMGNLGRLIYDYEVNRTKKQLPDLSKFKFDYKK</sequence>
<dbReference type="EMBL" id="CP003349">
    <property type="protein sequence ID" value="AFD06498.1"/>
    <property type="molecule type" value="Genomic_DNA"/>
</dbReference>
<dbReference type="InterPro" id="IPR012338">
    <property type="entry name" value="Beta-lactam/transpept-like"/>
</dbReference>
<dbReference type="InterPro" id="IPR045155">
    <property type="entry name" value="Beta-lactam_cat"/>
</dbReference>
<dbReference type="eggNOG" id="COG2367">
    <property type="taxonomic scope" value="Bacteria"/>
</dbReference>